<dbReference type="Proteomes" id="UP000244441">
    <property type="component" value="Chromosome"/>
</dbReference>
<evidence type="ECO:0008006" key="3">
    <source>
        <dbReference type="Google" id="ProtNLM"/>
    </source>
</evidence>
<dbReference type="RefSeq" id="WP_108604304.1">
    <property type="nucleotide sequence ID" value="NZ_CP026604.1"/>
</dbReference>
<reference evidence="1 2" key="1">
    <citation type="submission" date="2018-01" db="EMBL/GenBank/DDBJ databases">
        <title>Genome sequence of a Cantenovulum-like bacteria.</title>
        <authorList>
            <person name="Tan W.R."/>
            <person name="Lau N.-S."/>
            <person name="Go F."/>
            <person name="Amirul A.-A.A."/>
        </authorList>
    </citation>
    <scope>NUCLEOTIDE SEQUENCE [LARGE SCALE GENOMIC DNA]</scope>
    <source>
        <strain evidence="1 2">CCB-QB4</strain>
    </source>
</reference>
<sequence length="217" mass="24097">MYDISFIHTGEIHKLTFENLIREYDHKLTTQHIVREDLLDHARKQGQDAVLQQKLQELVTHLSQESRLIICTCSSIAEFAEQLDGINQCAVQRIDREMADIAVQSGKKILIAAALASTIEPTLELLGNSADNLKQDCHYQSLVIEQAWPLFEQGDLAQYHTIIAQALQTVDKSIDLIVLAQASMAGASNLLKLPFPVLSSPRLGIERALATLGCLEV</sequence>
<name>A0A2S0VVV7_9ALTE</name>
<keyword evidence="2" id="KW-1185">Reference proteome</keyword>
<dbReference type="AlphaFoldDB" id="A0A2S0VVV7"/>
<accession>A0A2S0VVV7</accession>
<dbReference type="EMBL" id="CP026604">
    <property type="protein sequence ID" value="AWB68240.1"/>
    <property type="molecule type" value="Genomic_DNA"/>
</dbReference>
<dbReference type="OrthoDB" id="978447at2"/>
<protein>
    <recommendedName>
        <fullName evidence="3">Glutamate racemase</fullName>
    </recommendedName>
</protein>
<gene>
    <name evidence="1" type="ORF">C2869_18285</name>
</gene>
<evidence type="ECO:0000313" key="1">
    <source>
        <dbReference type="EMBL" id="AWB68240.1"/>
    </source>
</evidence>
<evidence type="ECO:0000313" key="2">
    <source>
        <dbReference type="Proteomes" id="UP000244441"/>
    </source>
</evidence>
<dbReference type="KEGG" id="cate:C2869_18285"/>
<organism evidence="1 2">
    <name type="scientific">Saccharobesus litoralis</name>
    <dbReference type="NCBI Taxonomy" id="2172099"/>
    <lineage>
        <taxon>Bacteria</taxon>
        <taxon>Pseudomonadati</taxon>
        <taxon>Pseudomonadota</taxon>
        <taxon>Gammaproteobacteria</taxon>
        <taxon>Alteromonadales</taxon>
        <taxon>Alteromonadaceae</taxon>
        <taxon>Saccharobesus</taxon>
    </lineage>
</organism>
<proteinExistence type="predicted"/>